<dbReference type="Gene3D" id="6.10.250.290">
    <property type="match status" value="1"/>
</dbReference>
<dbReference type="Pfam" id="PF00466">
    <property type="entry name" value="Ribosomal_L10"/>
    <property type="match status" value="1"/>
</dbReference>
<dbReference type="EMBL" id="JADKFW010000021">
    <property type="protein sequence ID" value="MBK9719909.1"/>
    <property type="molecule type" value="Genomic_DNA"/>
</dbReference>
<comment type="function">
    <text evidence="1 6">Forms part of the ribosomal stalk, playing a central role in the interaction of the ribosome with GTP-bound translation factors.</text>
</comment>
<protein>
    <recommendedName>
        <fullName evidence="5 6">Large ribosomal subunit protein uL10</fullName>
    </recommendedName>
</protein>
<evidence type="ECO:0000313" key="7">
    <source>
        <dbReference type="EMBL" id="MBK9719909.1"/>
    </source>
</evidence>
<dbReference type="NCBIfam" id="NF000955">
    <property type="entry name" value="PRK00099.1-1"/>
    <property type="match status" value="1"/>
</dbReference>
<evidence type="ECO:0000256" key="3">
    <source>
        <dbReference type="ARBA" id="ARBA00022980"/>
    </source>
</evidence>
<keyword evidence="6" id="KW-0694">RNA-binding</keyword>
<evidence type="ECO:0000256" key="1">
    <source>
        <dbReference type="ARBA" id="ARBA00002633"/>
    </source>
</evidence>
<proteinExistence type="inferred from homology"/>
<dbReference type="GO" id="GO:0070180">
    <property type="term" value="F:large ribosomal subunit rRNA binding"/>
    <property type="evidence" value="ECO:0007669"/>
    <property type="project" value="UniProtKB-UniRule"/>
</dbReference>
<organism evidence="7 8">
    <name type="scientific">Candidatus Defluviibacterium haderslevense</name>
    <dbReference type="NCBI Taxonomy" id="2981993"/>
    <lineage>
        <taxon>Bacteria</taxon>
        <taxon>Pseudomonadati</taxon>
        <taxon>Bacteroidota</taxon>
        <taxon>Saprospiria</taxon>
        <taxon>Saprospirales</taxon>
        <taxon>Saprospiraceae</taxon>
        <taxon>Candidatus Defluviibacterium</taxon>
    </lineage>
</organism>
<comment type="similarity">
    <text evidence="2 6">Belongs to the universal ribosomal protein uL10 family.</text>
</comment>
<dbReference type="InterPro" id="IPR022973">
    <property type="entry name" value="Ribosomal_uL10_bac"/>
</dbReference>
<accession>A0A9D7SDH9</accession>
<evidence type="ECO:0000256" key="6">
    <source>
        <dbReference type="HAMAP-Rule" id="MF_00362"/>
    </source>
</evidence>
<dbReference type="PANTHER" id="PTHR11560">
    <property type="entry name" value="39S RIBOSOMAL PROTEIN L10, MITOCHONDRIAL"/>
    <property type="match status" value="1"/>
</dbReference>
<dbReference type="SUPFAM" id="SSF160369">
    <property type="entry name" value="Ribosomal protein L10-like"/>
    <property type="match status" value="1"/>
</dbReference>
<evidence type="ECO:0000256" key="4">
    <source>
        <dbReference type="ARBA" id="ARBA00023274"/>
    </source>
</evidence>
<dbReference type="GO" id="GO:1990904">
    <property type="term" value="C:ribonucleoprotein complex"/>
    <property type="evidence" value="ECO:0007669"/>
    <property type="project" value="UniProtKB-KW"/>
</dbReference>
<dbReference type="Gene3D" id="3.30.70.1730">
    <property type="match status" value="1"/>
</dbReference>
<keyword evidence="6" id="KW-0699">rRNA-binding</keyword>
<dbReference type="Proteomes" id="UP000808349">
    <property type="component" value="Unassembled WGS sequence"/>
</dbReference>
<sequence>MTREEKTIQIQTLKDKFSNSQFFYITDSSTLSVEKINQFRRLCFDKGIEMHVVKNTLAKKALEGLENDSVYAPIYKSLVGPTSILFTDNAKAPAHLLEEFRKTNERPILKAAYIDSDVFFGDDQIKILVKLKSKEELLGEVIMILQSPATRVIGALKSGGSTIAGLVKTLQERGEAQA</sequence>
<dbReference type="InterPro" id="IPR047865">
    <property type="entry name" value="Ribosomal_uL10_bac_type"/>
</dbReference>
<keyword evidence="3 6" id="KW-0689">Ribosomal protein</keyword>
<dbReference type="HAMAP" id="MF_00362">
    <property type="entry name" value="Ribosomal_uL10"/>
    <property type="match status" value="1"/>
</dbReference>
<keyword evidence="4 6" id="KW-0687">Ribonucleoprotein</keyword>
<dbReference type="GO" id="GO:0005840">
    <property type="term" value="C:ribosome"/>
    <property type="evidence" value="ECO:0007669"/>
    <property type="project" value="UniProtKB-KW"/>
</dbReference>
<dbReference type="CDD" id="cd05797">
    <property type="entry name" value="Ribosomal_L10"/>
    <property type="match status" value="1"/>
</dbReference>
<dbReference type="InterPro" id="IPR001790">
    <property type="entry name" value="Ribosomal_uL10"/>
</dbReference>
<comment type="caution">
    <text evidence="7">The sequence shown here is derived from an EMBL/GenBank/DDBJ whole genome shotgun (WGS) entry which is preliminary data.</text>
</comment>
<dbReference type="AlphaFoldDB" id="A0A9D7SDH9"/>
<dbReference type="GO" id="GO:0006412">
    <property type="term" value="P:translation"/>
    <property type="evidence" value="ECO:0007669"/>
    <property type="project" value="UniProtKB-UniRule"/>
</dbReference>
<dbReference type="InterPro" id="IPR043141">
    <property type="entry name" value="Ribosomal_uL10-like_sf"/>
</dbReference>
<evidence type="ECO:0000256" key="2">
    <source>
        <dbReference type="ARBA" id="ARBA00008889"/>
    </source>
</evidence>
<name>A0A9D7SDH9_9BACT</name>
<evidence type="ECO:0000313" key="8">
    <source>
        <dbReference type="Proteomes" id="UP000808349"/>
    </source>
</evidence>
<reference evidence="7 8" key="1">
    <citation type="submission" date="2020-10" db="EMBL/GenBank/DDBJ databases">
        <title>Connecting structure to function with the recovery of over 1000 high-quality activated sludge metagenome-assembled genomes encoding full-length rRNA genes using long-read sequencing.</title>
        <authorList>
            <person name="Singleton C.M."/>
            <person name="Petriglieri F."/>
            <person name="Kristensen J.M."/>
            <person name="Kirkegaard R.H."/>
            <person name="Michaelsen T.Y."/>
            <person name="Andersen M.H."/>
            <person name="Karst S.M."/>
            <person name="Dueholm M.S."/>
            <person name="Nielsen P.H."/>
            <person name="Albertsen M."/>
        </authorList>
    </citation>
    <scope>NUCLEOTIDE SEQUENCE [LARGE SCALE GENOMIC DNA]</scope>
    <source>
        <strain evidence="7">Ribe_18-Q3-R11-54_BAT3C.373</strain>
    </source>
</reference>
<comment type="subunit">
    <text evidence="6">Part of the ribosomal stalk of the 50S ribosomal subunit. The N-terminus interacts with L11 and the large rRNA to form the base of the stalk. The C-terminus forms an elongated spine to which L12 dimers bind in a sequential fashion forming a multimeric L10(L12)X complex.</text>
</comment>
<evidence type="ECO:0000256" key="5">
    <source>
        <dbReference type="ARBA" id="ARBA00035202"/>
    </source>
</evidence>
<gene>
    <name evidence="6" type="primary">rplJ</name>
    <name evidence="7" type="ORF">IPO85_20830</name>
</gene>